<dbReference type="AlphaFoldDB" id="A0A1A3H2R6"/>
<accession>A0A1A3H2R6</accession>
<protein>
    <submittedName>
        <fullName evidence="1">Uncharacterized protein</fullName>
    </submittedName>
</protein>
<dbReference type="InterPro" id="IPR036420">
    <property type="entry name" value="BRCT_dom_sf"/>
</dbReference>
<sequence>MQDGVVTEHEQDQLCRAATLLELNVNLVTRRTNPYLPATVHVGLEAGLVFCFTGTVVDECGNQIDRQSVLEVEARQQGLVPIDQFRKACGLVVAADTASESKKVREARRLGIPAASLADYRAALHAGRPVVATTVVPIGVAQVCIECGASWMAVRRCPSRCVRVAGAVRLSRPPNRSKPVPPSA</sequence>
<dbReference type="EMBL" id="LZLC01000116">
    <property type="protein sequence ID" value="OBJ41923.1"/>
    <property type="molecule type" value="Genomic_DNA"/>
</dbReference>
<gene>
    <name evidence="1" type="ORF">A5630_21900</name>
</gene>
<dbReference type="Gene3D" id="3.40.50.10190">
    <property type="entry name" value="BRCT domain"/>
    <property type="match status" value="1"/>
</dbReference>
<reference evidence="1 2" key="1">
    <citation type="submission" date="2016-06" db="EMBL/GenBank/DDBJ databases">
        <authorList>
            <person name="Kjaerup R.B."/>
            <person name="Dalgaard T.S."/>
            <person name="Juul-Madsen H.R."/>
        </authorList>
    </citation>
    <scope>NUCLEOTIDE SEQUENCE [LARGE SCALE GENOMIC DNA]</scope>
    <source>
        <strain evidence="1 2">1127319.6</strain>
    </source>
</reference>
<comment type="caution">
    <text evidence="1">The sequence shown here is derived from an EMBL/GenBank/DDBJ whole genome shotgun (WGS) entry which is preliminary data.</text>
</comment>
<organism evidence="1 2">
    <name type="scientific">Mycolicibacterium mucogenicum</name>
    <name type="common">Mycobacterium mucogenicum</name>
    <dbReference type="NCBI Taxonomy" id="56689"/>
    <lineage>
        <taxon>Bacteria</taxon>
        <taxon>Bacillati</taxon>
        <taxon>Actinomycetota</taxon>
        <taxon>Actinomycetes</taxon>
        <taxon>Mycobacteriales</taxon>
        <taxon>Mycobacteriaceae</taxon>
        <taxon>Mycolicibacterium</taxon>
    </lineage>
</organism>
<dbReference type="Proteomes" id="UP000093898">
    <property type="component" value="Unassembled WGS sequence"/>
</dbReference>
<evidence type="ECO:0000313" key="2">
    <source>
        <dbReference type="Proteomes" id="UP000093898"/>
    </source>
</evidence>
<evidence type="ECO:0000313" key="1">
    <source>
        <dbReference type="EMBL" id="OBJ41923.1"/>
    </source>
</evidence>
<name>A0A1A3H2R6_MYCMU</name>
<proteinExistence type="predicted"/>